<dbReference type="FunFam" id="3.40.50.1360:FF:000003">
    <property type="entry name" value="Glucosamine-6-phosphate deaminase"/>
    <property type="match status" value="1"/>
</dbReference>
<protein>
    <recommendedName>
        <fullName evidence="4">Glucosamine-6-phosphate deaminase</fullName>
        <ecNumber evidence="4">3.5.99.6</ecNumber>
    </recommendedName>
    <alternativeName>
        <fullName evidence="4">GlcN6P deaminase</fullName>
        <shortName evidence="4">GNPDA</shortName>
    </alternativeName>
    <alternativeName>
        <fullName evidence="4">Glucosamine-6-phosphate isomerase</fullName>
    </alternativeName>
</protein>
<evidence type="ECO:0000256" key="1">
    <source>
        <dbReference type="ARBA" id="ARBA00000644"/>
    </source>
</evidence>
<dbReference type="EMBL" id="BMEL01000002">
    <property type="protein sequence ID" value="GGF20078.1"/>
    <property type="molecule type" value="Genomic_DNA"/>
</dbReference>
<reference evidence="6" key="2">
    <citation type="submission" date="2020-09" db="EMBL/GenBank/DDBJ databases">
        <authorList>
            <person name="Sun Q."/>
            <person name="Zhou Y."/>
        </authorList>
    </citation>
    <scope>NUCLEOTIDE SEQUENCE</scope>
    <source>
        <strain evidence="6">CGMCC 1.12153</strain>
    </source>
</reference>
<keyword evidence="2 4" id="KW-0378">Hydrolase</keyword>
<dbReference type="InterPro" id="IPR018321">
    <property type="entry name" value="Glucosamine6P_isomerase_CS"/>
</dbReference>
<dbReference type="PROSITE" id="PS01161">
    <property type="entry name" value="GLC_GALNAC_ISOMERASE"/>
    <property type="match status" value="1"/>
</dbReference>
<dbReference type="InterPro" id="IPR006148">
    <property type="entry name" value="Glc/Gal-6P_isomerase"/>
</dbReference>
<dbReference type="GO" id="GO:0005737">
    <property type="term" value="C:cytoplasm"/>
    <property type="evidence" value="ECO:0007669"/>
    <property type="project" value="TreeGrafter"/>
</dbReference>
<dbReference type="PANTHER" id="PTHR11280">
    <property type="entry name" value="GLUCOSAMINE-6-PHOSPHATE ISOMERASE"/>
    <property type="match status" value="1"/>
</dbReference>
<dbReference type="CDD" id="cd01399">
    <property type="entry name" value="GlcN6P_deaminase"/>
    <property type="match status" value="1"/>
</dbReference>
<evidence type="ECO:0000259" key="5">
    <source>
        <dbReference type="Pfam" id="PF01182"/>
    </source>
</evidence>
<evidence type="ECO:0000313" key="7">
    <source>
        <dbReference type="Proteomes" id="UP000660110"/>
    </source>
</evidence>
<sequence length="243" mass="27127">MKIIKVASYEEMSAHAGQIIINKVKDHPSSILGLATGGTPLGTYRRIIEDHERNHTSYRDVSTINLDEYVGLNEDHPQSYHMYMKEHLFSQIDVQPQHTYLPDGTAKDLSKECQHYDQLIEKLGGIDLQLLGIGQNGHIGFNEPGTSFESRTHVIDLMESTRKANARYFSNVNEVPHHAITMGIRSIVESKEILLLASGKKKSSALSRLLEGNVTEEFPASILTRHPQVTLIADEAALSKSQI</sequence>
<comment type="caution">
    <text evidence="6">The sequence shown here is derived from an EMBL/GenBank/DDBJ whole genome shotgun (WGS) entry which is preliminary data.</text>
</comment>
<reference evidence="6" key="1">
    <citation type="journal article" date="2014" name="Int. J. Syst. Evol. Microbiol.">
        <title>Complete genome sequence of Corynebacterium casei LMG S-19264T (=DSM 44701T), isolated from a smear-ripened cheese.</title>
        <authorList>
            <consortium name="US DOE Joint Genome Institute (JGI-PGF)"/>
            <person name="Walter F."/>
            <person name="Albersmeier A."/>
            <person name="Kalinowski J."/>
            <person name="Ruckert C."/>
        </authorList>
    </citation>
    <scope>NUCLEOTIDE SEQUENCE</scope>
    <source>
        <strain evidence="6">CGMCC 1.12153</strain>
    </source>
</reference>
<dbReference type="GO" id="GO:0006046">
    <property type="term" value="P:N-acetylglucosamine catabolic process"/>
    <property type="evidence" value="ECO:0007669"/>
    <property type="project" value="UniProtKB-UniRule"/>
</dbReference>
<dbReference type="GO" id="GO:0006043">
    <property type="term" value="P:glucosamine catabolic process"/>
    <property type="evidence" value="ECO:0007669"/>
    <property type="project" value="TreeGrafter"/>
</dbReference>
<feature type="active site" description="Proton acceptor; for enolization step" evidence="4">
    <location>
        <position position="67"/>
    </location>
</feature>
<comment type="catalytic activity">
    <reaction evidence="1 4">
        <text>alpha-D-glucosamine 6-phosphate + H2O = beta-D-fructose 6-phosphate + NH4(+)</text>
        <dbReference type="Rhea" id="RHEA:12172"/>
        <dbReference type="ChEBI" id="CHEBI:15377"/>
        <dbReference type="ChEBI" id="CHEBI:28938"/>
        <dbReference type="ChEBI" id="CHEBI:57634"/>
        <dbReference type="ChEBI" id="CHEBI:75989"/>
        <dbReference type="EC" id="3.5.99.6"/>
    </reaction>
</comment>
<proteinExistence type="inferred from homology"/>
<dbReference type="PANTHER" id="PTHR11280:SF5">
    <property type="entry name" value="GLUCOSAMINE-6-PHOSPHATE ISOMERASE"/>
    <property type="match status" value="1"/>
</dbReference>
<comment type="pathway">
    <text evidence="4">Amino-sugar metabolism; N-acetylneuraminate degradation; D-fructose 6-phosphate from N-acetylneuraminate: step 5/5.</text>
</comment>
<dbReference type="AlphaFoldDB" id="A0A917B4L3"/>
<feature type="active site" description="Proton acceptor; for ring-opening step" evidence="4">
    <location>
        <position position="138"/>
    </location>
</feature>
<dbReference type="GO" id="GO:0019262">
    <property type="term" value="P:N-acetylneuraminate catabolic process"/>
    <property type="evidence" value="ECO:0007669"/>
    <property type="project" value="UniProtKB-UniRule"/>
</dbReference>
<comment type="function">
    <text evidence="4">Catalyzes the reversible isomerization-deamination of glucosamine 6-phosphate (GlcN6P) to form fructose 6-phosphate (Fru6P) and ammonium ion.</text>
</comment>
<gene>
    <name evidence="4 6" type="primary">nagB</name>
    <name evidence="6" type="ORF">GCM10010954_18540</name>
</gene>
<accession>A0A917B4L3</accession>
<dbReference type="SUPFAM" id="SSF100950">
    <property type="entry name" value="NagB/RpiA/CoA transferase-like"/>
    <property type="match status" value="1"/>
</dbReference>
<dbReference type="EC" id="3.5.99.6" evidence="4"/>
<evidence type="ECO:0000313" key="6">
    <source>
        <dbReference type="EMBL" id="GGF20078.1"/>
    </source>
</evidence>
<organism evidence="6 7">
    <name type="scientific">Halobacillus andaensis</name>
    <dbReference type="NCBI Taxonomy" id="1176239"/>
    <lineage>
        <taxon>Bacteria</taxon>
        <taxon>Bacillati</taxon>
        <taxon>Bacillota</taxon>
        <taxon>Bacilli</taxon>
        <taxon>Bacillales</taxon>
        <taxon>Bacillaceae</taxon>
        <taxon>Halobacillus</taxon>
    </lineage>
</organism>
<feature type="active site" description="For ring-opening step" evidence="4">
    <location>
        <position position="136"/>
    </location>
</feature>
<evidence type="ECO:0000256" key="3">
    <source>
        <dbReference type="ARBA" id="ARBA00023277"/>
    </source>
</evidence>
<dbReference type="GO" id="GO:0004342">
    <property type="term" value="F:glucosamine-6-phosphate deaminase activity"/>
    <property type="evidence" value="ECO:0007669"/>
    <property type="project" value="UniProtKB-UniRule"/>
</dbReference>
<evidence type="ECO:0000256" key="4">
    <source>
        <dbReference type="HAMAP-Rule" id="MF_01241"/>
    </source>
</evidence>
<comment type="caution">
    <text evidence="4">Lacks conserved residue(s) required for the propagation of feature annotation.</text>
</comment>
<dbReference type="GO" id="GO:0005975">
    <property type="term" value="P:carbohydrate metabolic process"/>
    <property type="evidence" value="ECO:0007669"/>
    <property type="project" value="InterPro"/>
</dbReference>
<dbReference type="GO" id="GO:0042802">
    <property type="term" value="F:identical protein binding"/>
    <property type="evidence" value="ECO:0007669"/>
    <property type="project" value="TreeGrafter"/>
</dbReference>
<dbReference type="InterPro" id="IPR004547">
    <property type="entry name" value="Glucosamine6P_isomerase"/>
</dbReference>
<dbReference type="Pfam" id="PF01182">
    <property type="entry name" value="Glucosamine_iso"/>
    <property type="match status" value="1"/>
</dbReference>
<dbReference type="HAMAP" id="MF_01241">
    <property type="entry name" value="GlcN6P_deamin"/>
    <property type="match status" value="1"/>
</dbReference>
<comment type="similarity">
    <text evidence="4">Belongs to the glucosamine/galactosamine-6-phosphate isomerase family. NagB subfamily.</text>
</comment>
<dbReference type="Proteomes" id="UP000660110">
    <property type="component" value="Unassembled WGS sequence"/>
</dbReference>
<feature type="domain" description="Glucosamine/galactosamine-6-phosphate isomerase" evidence="5">
    <location>
        <begin position="11"/>
        <end position="226"/>
    </location>
</feature>
<dbReference type="NCBIfam" id="TIGR00502">
    <property type="entry name" value="nagB"/>
    <property type="match status" value="1"/>
</dbReference>
<dbReference type="RefSeq" id="WP_188377206.1">
    <property type="nucleotide sequence ID" value="NZ_BMEL01000002.1"/>
</dbReference>
<evidence type="ECO:0000256" key="2">
    <source>
        <dbReference type="ARBA" id="ARBA00022801"/>
    </source>
</evidence>
<feature type="active site" description="For ring-opening step" evidence="4">
    <location>
        <position position="143"/>
    </location>
</feature>
<keyword evidence="3 4" id="KW-0119">Carbohydrate metabolism</keyword>
<name>A0A917B4L3_HALAA</name>
<dbReference type="InterPro" id="IPR037171">
    <property type="entry name" value="NagB/RpiA_transferase-like"/>
</dbReference>
<dbReference type="Gene3D" id="3.40.50.1360">
    <property type="match status" value="1"/>
</dbReference>
<keyword evidence="7" id="KW-1185">Reference proteome</keyword>